<dbReference type="InterPro" id="IPR039569">
    <property type="entry name" value="FAS1-like_DH_region"/>
</dbReference>
<organism evidence="2 3">
    <name type="scientific">Phytopseudomonas daroniae</name>
    <dbReference type="NCBI Taxonomy" id="2487519"/>
    <lineage>
        <taxon>Bacteria</taxon>
        <taxon>Pseudomonadati</taxon>
        <taxon>Pseudomonadota</taxon>
        <taxon>Gammaproteobacteria</taxon>
        <taxon>Pseudomonadales</taxon>
        <taxon>Pseudomonadaceae</taxon>
        <taxon>Phytopseudomonas</taxon>
    </lineage>
</organism>
<dbReference type="OrthoDB" id="7058495at2"/>
<dbReference type="Gene3D" id="3.10.129.10">
    <property type="entry name" value="Hotdog Thioesterase"/>
    <property type="match status" value="1"/>
</dbReference>
<feature type="domain" description="FAS1-like dehydratase" evidence="1">
    <location>
        <begin position="10"/>
        <end position="143"/>
    </location>
</feature>
<dbReference type="Proteomes" id="UP000292302">
    <property type="component" value="Unassembled WGS sequence"/>
</dbReference>
<comment type="caution">
    <text evidence="2">The sequence shown here is derived from an EMBL/GenBank/DDBJ whole genome shotgun (WGS) entry which is preliminary data.</text>
</comment>
<proteinExistence type="predicted"/>
<accession>A0A4Q9QQX3</accession>
<gene>
    <name evidence="2" type="ORF">DNK06_02470</name>
</gene>
<dbReference type="RefSeq" id="WP_131178468.1">
    <property type="nucleotide sequence ID" value="NZ_QJUI01000002.1"/>
</dbReference>
<reference evidence="2 3" key="1">
    <citation type="submission" date="2018-06" db="EMBL/GenBank/DDBJ databases">
        <title>Three novel Pseudomonas species isolated from symptomatic oak.</title>
        <authorList>
            <person name="Bueno-Gonzalez V."/>
            <person name="Brady C."/>
        </authorList>
    </citation>
    <scope>NUCLEOTIDE SEQUENCE [LARGE SCALE GENOMIC DNA]</scope>
    <source>
        <strain evidence="2 3">P9A</strain>
    </source>
</reference>
<name>A0A4Q9QQX3_9GAMM</name>
<sequence length="151" mass="16768">MGLLTEAIRSHIGASLPAVRFEVQRSDIRKYAVATGQQQARYLNGDEAPLLFLFSALMPVLPLDQLLADGHKPGDALIPELPLKRILAGGSEFEVHRAIRPGDVLLCRQTLVDIQEKQGSEGPLIFLLFENRFESEQGEPVVTERLTRIAR</sequence>
<dbReference type="AlphaFoldDB" id="A0A4Q9QQX3"/>
<dbReference type="SUPFAM" id="SSF54637">
    <property type="entry name" value="Thioesterase/thiol ester dehydrase-isomerase"/>
    <property type="match status" value="1"/>
</dbReference>
<keyword evidence="3" id="KW-1185">Reference proteome</keyword>
<evidence type="ECO:0000259" key="1">
    <source>
        <dbReference type="Pfam" id="PF13452"/>
    </source>
</evidence>
<dbReference type="EMBL" id="QJUI01000002">
    <property type="protein sequence ID" value="TBU83322.1"/>
    <property type="molecule type" value="Genomic_DNA"/>
</dbReference>
<evidence type="ECO:0000313" key="3">
    <source>
        <dbReference type="Proteomes" id="UP000292302"/>
    </source>
</evidence>
<dbReference type="Pfam" id="PF13452">
    <property type="entry name" value="FAS1_DH_region"/>
    <property type="match status" value="1"/>
</dbReference>
<protein>
    <submittedName>
        <fullName evidence="2">Acyl dehydratase</fullName>
    </submittedName>
</protein>
<dbReference type="InterPro" id="IPR029069">
    <property type="entry name" value="HotDog_dom_sf"/>
</dbReference>
<evidence type="ECO:0000313" key="2">
    <source>
        <dbReference type="EMBL" id="TBU83322.1"/>
    </source>
</evidence>